<dbReference type="AlphaFoldDB" id="A0A316WZB4"/>
<evidence type="ECO:0000259" key="4">
    <source>
        <dbReference type="SMART" id="SM00060"/>
    </source>
</evidence>
<dbReference type="SUPFAM" id="SSF49265">
    <property type="entry name" value="Fibronectin type III"/>
    <property type="match status" value="4"/>
</dbReference>
<dbReference type="Proteomes" id="UP000236182">
    <property type="component" value="Unassembled WGS sequence"/>
</dbReference>
<dbReference type="InterPro" id="IPR050991">
    <property type="entry name" value="ECM_Regulatory_Proteins"/>
</dbReference>
<dbReference type="InterPro" id="IPR036116">
    <property type="entry name" value="FN3_sf"/>
</dbReference>
<dbReference type="PANTHER" id="PTHR46708">
    <property type="entry name" value="TENASCIN"/>
    <property type="match status" value="1"/>
</dbReference>
<feature type="chain" id="PRO_5016373454" description="Fibronectin type-III domain-containing protein" evidence="3">
    <location>
        <begin position="19"/>
        <end position="1165"/>
    </location>
</feature>
<keyword evidence="6" id="KW-1185">Reference proteome</keyword>
<organism evidence="5 6">
    <name type="scientific">Chryseobacterium oncorhynchi</name>
    <dbReference type="NCBI Taxonomy" id="741074"/>
    <lineage>
        <taxon>Bacteria</taxon>
        <taxon>Pseudomonadati</taxon>
        <taxon>Bacteroidota</taxon>
        <taxon>Flavobacteriia</taxon>
        <taxon>Flavobacteriales</taxon>
        <taxon>Weeksellaceae</taxon>
        <taxon>Chryseobacterium group</taxon>
        <taxon>Chryseobacterium</taxon>
    </lineage>
</organism>
<evidence type="ECO:0000313" key="5">
    <source>
        <dbReference type="EMBL" id="PWN66459.1"/>
    </source>
</evidence>
<dbReference type="Gene3D" id="2.60.40.10">
    <property type="entry name" value="Immunoglobulins"/>
    <property type="match status" value="8"/>
</dbReference>
<feature type="domain" description="Fibronectin type-III" evidence="4">
    <location>
        <begin position="669"/>
        <end position="746"/>
    </location>
</feature>
<feature type="domain" description="Fibronectin type-III" evidence="4">
    <location>
        <begin position="575"/>
        <end position="652"/>
    </location>
</feature>
<feature type="domain" description="Fibronectin type-III" evidence="4">
    <location>
        <begin position="764"/>
        <end position="840"/>
    </location>
</feature>
<dbReference type="SMART" id="SM00060">
    <property type="entry name" value="FN3"/>
    <property type="match status" value="6"/>
</dbReference>
<proteinExistence type="predicted"/>
<name>A0A316WZB4_9FLAO</name>
<feature type="domain" description="Fibronectin type-III" evidence="4">
    <location>
        <begin position="297"/>
        <end position="372"/>
    </location>
</feature>
<evidence type="ECO:0000256" key="2">
    <source>
        <dbReference type="ARBA" id="ARBA00022737"/>
    </source>
</evidence>
<keyword evidence="1 3" id="KW-0732">Signal</keyword>
<evidence type="ECO:0000256" key="1">
    <source>
        <dbReference type="ARBA" id="ARBA00022729"/>
    </source>
</evidence>
<evidence type="ECO:0000313" key="6">
    <source>
        <dbReference type="Proteomes" id="UP000236182"/>
    </source>
</evidence>
<feature type="domain" description="Fibronectin type-III" evidence="4">
    <location>
        <begin position="481"/>
        <end position="558"/>
    </location>
</feature>
<sequence>MKKILLMCMMALGMGASAQILVDEGFEGSSIPTGWTSSALPATASQTLSIGMWSGGSACAGVNMAYRNLYNNITSYNLVYSSLNSNGLALDYSFKYAAKGFSTTGAIKGNFTAEYSLDAGANWTTLVAPVNLDSPNATPIPCTTVSGTIPAGIIPAGADFKFRITANYVSPSDFYIGFDDIKMSQPITTTPGCTTLMAPAAAETGVSRTPTLKWNSAAGATGYLINVGTTSGGTDILNNVNVGNALSYTIPAANALNYSTPYYVKVIPTNNLGNNTGCSESSFLTLNIGCPTVSSPSSAATGVSALPAISWSSVSGATGYKISIGSTAGGTDVMNNVDVGNVTTYTLTTLLLFNTKYYYTVNSYSPTSVSSGCTERTFTTATLCPIVSAPSSAASGVSVLPTITWSAISGVTGYRITMGTTAGGNNIMDNVDVGNVVTYTLATPLSFNTKYYYKVIAYSGSTEGTACTERNFTTNTLCPSVSVPSASATGVPVLPTITWGAIPGVTGYRINMSTTLGGNDIMDNVDVGNVSTYTLTTPLAFNTKYYYRVVAYSGSTMGPACSDRNFTTATLCPSVSAPGSSATGVSVLPTITWDAIIGVTGYRITMGTTAGGSDIMNNVDVGNATTYTHTTPLAFNTKYYYKVIAYSGSTVGTACTEKNFTTSTLCPTVSAPSSSATGVSILPTITWGAITGVTGYRITMGTTAGGSDILNNVDVGTAATYTLTTPLAFGTKYYYKVIAYSGSTVGTACTERNFTTSTLCPSISSPSSGTTGVSLLPTITWGAITGVTGYKITMGTTSGGTDILNNVDIGNVTSYTVATSLAFTTKYYYTVIGYTGTLTGTACTINNFTTQGACPVVTYPADAATLQPINPIIKWNAMPAAAYYTLTIGTTAGGSDIMNNVNIGNVSSYTVTAPLTLGTKYYYKVNTDTSTACAERTFTVNANPAPANDNCSGALLATSFPYAYSQTNGVGATNGTGFITTCSGGNDGMWFKFTGNGGEITVSAKSTTSWDHRVSVYSGSCGAFVCVGTVDEKAAAVDNVETLTFSSVAGTVYYVNVGYYSPTLDSSEGNFDINVTSSLLATSEVVVAEKMKEIKVYPNPFTDVLNISDISNVQSVYIIDLAGRVVKTIEKPSSVLQLGDLKQGMYLVTLNMKDRSRQVIKVIKK</sequence>
<gene>
    <name evidence="5" type="ORF">C1638_008865</name>
</gene>
<dbReference type="PANTHER" id="PTHR46708:SF2">
    <property type="entry name" value="FIBRONECTIN TYPE-III DOMAIN-CONTAINING PROTEIN"/>
    <property type="match status" value="1"/>
</dbReference>
<dbReference type="EMBL" id="PPEI02000002">
    <property type="protein sequence ID" value="PWN66459.1"/>
    <property type="molecule type" value="Genomic_DNA"/>
</dbReference>
<reference evidence="5" key="1">
    <citation type="submission" date="2018-04" db="EMBL/GenBank/DDBJ databases">
        <title>Draft Genome Sequences of Chryseobacterium lactis NCTC11390T isolated from milk, Chryseobacterium oncorhynchi 701B-08T from rainbow trout, and Chryseobacterium viscerum 687B-08T from diseased fish.</title>
        <authorList>
            <person name="Jeong J.-J."/>
            <person name="Lee Y.J."/>
            <person name="Pathiraja D."/>
            <person name="Park B."/>
            <person name="Choi I.-G."/>
            <person name="Kim K.D."/>
        </authorList>
    </citation>
    <scope>NUCLEOTIDE SEQUENCE [LARGE SCALE GENOMIC DNA]</scope>
    <source>
        <strain evidence="5">701B-08</strain>
    </source>
</reference>
<dbReference type="InterPro" id="IPR003961">
    <property type="entry name" value="FN3_dom"/>
</dbReference>
<dbReference type="CDD" id="cd00063">
    <property type="entry name" value="FN3"/>
    <property type="match status" value="3"/>
</dbReference>
<comment type="caution">
    <text evidence="5">The sequence shown here is derived from an EMBL/GenBank/DDBJ whole genome shotgun (WGS) entry which is preliminary data.</text>
</comment>
<dbReference type="InterPro" id="IPR026444">
    <property type="entry name" value="Secre_tail"/>
</dbReference>
<dbReference type="Pfam" id="PF18962">
    <property type="entry name" value="Por_Secre_tail"/>
    <property type="match status" value="1"/>
</dbReference>
<dbReference type="NCBIfam" id="TIGR04183">
    <property type="entry name" value="Por_Secre_tail"/>
    <property type="match status" value="1"/>
</dbReference>
<dbReference type="RefSeq" id="WP_109620139.1">
    <property type="nucleotide sequence ID" value="NZ_PPEI02000002.1"/>
</dbReference>
<evidence type="ECO:0000256" key="3">
    <source>
        <dbReference type="SAM" id="SignalP"/>
    </source>
</evidence>
<keyword evidence="2" id="KW-0677">Repeat</keyword>
<feature type="domain" description="Fibronectin type-III" evidence="4">
    <location>
        <begin position="387"/>
        <end position="464"/>
    </location>
</feature>
<dbReference type="InterPro" id="IPR013783">
    <property type="entry name" value="Ig-like_fold"/>
</dbReference>
<dbReference type="OrthoDB" id="9813840at2"/>
<protein>
    <recommendedName>
        <fullName evidence="4">Fibronectin type-III domain-containing protein</fullName>
    </recommendedName>
</protein>
<accession>A0A316WZB4</accession>
<feature type="signal peptide" evidence="3">
    <location>
        <begin position="1"/>
        <end position="18"/>
    </location>
</feature>